<comment type="caution">
    <text evidence="8">The sequence shown here is derived from an EMBL/GenBank/DDBJ whole genome shotgun (WGS) entry which is preliminary data.</text>
</comment>
<keyword evidence="2" id="KW-0813">Transport</keyword>
<dbReference type="SUPFAM" id="SSF103473">
    <property type="entry name" value="MFS general substrate transporter"/>
    <property type="match status" value="1"/>
</dbReference>
<feature type="transmembrane region" description="Helical" evidence="7">
    <location>
        <begin position="293"/>
        <end position="311"/>
    </location>
</feature>
<keyword evidence="3" id="KW-1003">Cell membrane</keyword>
<evidence type="ECO:0000256" key="3">
    <source>
        <dbReference type="ARBA" id="ARBA00022475"/>
    </source>
</evidence>
<organism evidence="8 9">
    <name type="scientific">Aliikangiella coralliicola</name>
    <dbReference type="NCBI Taxonomy" id="2592383"/>
    <lineage>
        <taxon>Bacteria</taxon>
        <taxon>Pseudomonadati</taxon>
        <taxon>Pseudomonadota</taxon>
        <taxon>Gammaproteobacteria</taxon>
        <taxon>Oceanospirillales</taxon>
        <taxon>Pleioneaceae</taxon>
        <taxon>Aliikangiella</taxon>
    </lineage>
</organism>
<feature type="transmembrane region" description="Helical" evidence="7">
    <location>
        <begin position="352"/>
        <end position="378"/>
    </location>
</feature>
<proteinExistence type="predicted"/>
<evidence type="ECO:0000256" key="6">
    <source>
        <dbReference type="ARBA" id="ARBA00023136"/>
    </source>
</evidence>
<name>A0A545U688_9GAMM</name>
<feature type="transmembrane region" description="Helical" evidence="7">
    <location>
        <begin position="263"/>
        <end position="281"/>
    </location>
</feature>
<dbReference type="RefSeq" id="WP_142933592.1">
    <property type="nucleotide sequence ID" value="NZ_ML660169.1"/>
</dbReference>
<evidence type="ECO:0000256" key="2">
    <source>
        <dbReference type="ARBA" id="ARBA00022448"/>
    </source>
</evidence>
<evidence type="ECO:0000256" key="7">
    <source>
        <dbReference type="SAM" id="Phobius"/>
    </source>
</evidence>
<feature type="transmembrane region" description="Helical" evidence="7">
    <location>
        <begin position="165"/>
        <end position="187"/>
    </location>
</feature>
<dbReference type="GO" id="GO:0022857">
    <property type="term" value="F:transmembrane transporter activity"/>
    <property type="evidence" value="ECO:0007669"/>
    <property type="project" value="InterPro"/>
</dbReference>
<protein>
    <submittedName>
        <fullName evidence="8">MFS transporter</fullName>
    </submittedName>
</protein>
<feature type="transmembrane region" description="Helical" evidence="7">
    <location>
        <begin position="12"/>
        <end position="37"/>
    </location>
</feature>
<keyword evidence="5 7" id="KW-1133">Transmembrane helix</keyword>
<dbReference type="PANTHER" id="PTHR43266">
    <property type="entry name" value="MACROLIDE-EFFLUX PROTEIN"/>
    <property type="match status" value="1"/>
</dbReference>
<evidence type="ECO:0000256" key="1">
    <source>
        <dbReference type="ARBA" id="ARBA00004651"/>
    </source>
</evidence>
<evidence type="ECO:0000256" key="4">
    <source>
        <dbReference type="ARBA" id="ARBA00022692"/>
    </source>
</evidence>
<gene>
    <name evidence="8" type="ORF">FLL46_21525</name>
</gene>
<accession>A0A545U688</accession>
<evidence type="ECO:0000313" key="8">
    <source>
        <dbReference type="EMBL" id="TQV84976.1"/>
    </source>
</evidence>
<dbReference type="InterPro" id="IPR036259">
    <property type="entry name" value="MFS_trans_sf"/>
</dbReference>
<evidence type="ECO:0000256" key="5">
    <source>
        <dbReference type="ARBA" id="ARBA00022989"/>
    </source>
</evidence>
<feature type="transmembrane region" description="Helical" evidence="7">
    <location>
        <begin position="43"/>
        <end position="65"/>
    </location>
</feature>
<dbReference type="InterPro" id="IPR011701">
    <property type="entry name" value="MFS"/>
</dbReference>
<dbReference type="Gene3D" id="1.20.1250.20">
    <property type="entry name" value="MFS general substrate transporter like domains"/>
    <property type="match status" value="1"/>
</dbReference>
<feature type="transmembrane region" description="Helical" evidence="7">
    <location>
        <begin position="222"/>
        <end position="243"/>
    </location>
</feature>
<keyword evidence="4 7" id="KW-0812">Transmembrane</keyword>
<dbReference type="OrthoDB" id="7056679at2"/>
<dbReference type="AlphaFoldDB" id="A0A545U688"/>
<feature type="transmembrane region" description="Helical" evidence="7">
    <location>
        <begin position="137"/>
        <end position="159"/>
    </location>
</feature>
<keyword evidence="9" id="KW-1185">Reference proteome</keyword>
<comment type="subcellular location">
    <subcellularLocation>
        <location evidence="1">Cell membrane</location>
        <topology evidence="1">Multi-pass membrane protein</topology>
    </subcellularLocation>
</comment>
<dbReference type="GO" id="GO:0005886">
    <property type="term" value="C:plasma membrane"/>
    <property type="evidence" value="ECO:0007669"/>
    <property type="project" value="UniProtKB-SubCell"/>
</dbReference>
<feature type="transmembrane region" description="Helical" evidence="7">
    <location>
        <begin position="99"/>
        <end position="116"/>
    </location>
</feature>
<dbReference type="EMBL" id="VIKS01000013">
    <property type="protein sequence ID" value="TQV84976.1"/>
    <property type="molecule type" value="Genomic_DNA"/>
</dbReference>
<dbReference type="Pfam" id="PF07690">
    <property type="entry name" value="MFS_1"/>
    <property type="match status" value="1"/>
</dbReference>
<feature type="transmembrane region" description="Helical" evidence="7">
    <location>
        <begin position="77"/>
        <end position="93"/>
    </location>
</feature>
<dbReference type="PANTHER" id="PTHR43266:SF2">
    <property type="entry name" value="MAJOR FACILITATOR SUPERFAMILY (MFS) PROFILE DOMAIN-CONTAINING PROTEIN"/>
    <property type="match status" value="1"/>
</dbReference>
<evidence type="ECO:0000313" key="9">
    <source>
        <dbReference type="Proteomes" id="UP000315439"/>
    </source>
</evidence>
<feature type="transmembrane region" description="Helical" evidence="7">
    <location>
        <begin position="317"/>
        <end position="340"/>
    </location>
</feature>
<reference evidence="8 9" key="1">
    <citation type="submission" date="2019-07" db="EMBL/GenBank/DDBJ databases">
        <title>Draft genome for Aliikangiella sp. M105.</title>
        <authorList>
            <person name="Wang G."/>
        </authorList>
    </citation>
    <scope>NUCLEOTIDE SEQUENCE [LARGE SCALE GENOMIC DNA]</scope>
    <source>
        <strain evidence="8 9">M105</strain>
    </source>
</reference>
<feature type="transmembrane region" description="Helical" evidence="7">
    <location>
        <begin position="390"/>
        <end position="407"/>
    </location>
</feature>
<dbReference type="Proteomes" id="UP000315439">
    <property type="component" value="Unassembled WGS sequence"/>
</dbReference>
<keyword evidence="6 7" id="KW-0472">Membrane</keyword>
<sequence length="425" mass="47046">MIQLNKGRINLLLSTAAFTISSAGSVLLHIVFAMAIYKETGSGLLTSLFVSLQWLPMLIVILYRSDWDHGMEPRKRWYLLDFGCAVLTLPILFFTSDHAYLPIVVLLLLRGIIEQVNRINKTVAARTLFPADKVTHYASFMQTGYHLGIGIAAVLGIFLASRLELSLVVLIDAVTFVIAAVLILITYNLAPQSESEKEATPRRKVSERVKEYVDALSSNKKLFFCAILPPITATFFQGTYSVLQPIYPIEGLKLDASAVSASYVLASLAIVAGSSAFSLFCKQTKLFERDFRMTRHLTIALSIVAFTVYVLSVWIKIPIFAAVFFTAMVFIFEFIWMMGYSGIVTFAPKGQLGSIFGISFSIGCLLASVIATILGGLLDYFGNDFVKTTLLFMSAYLLIIFASNAIYKRLYQSSSSDLSQKVFAE</sequence>